<reference evidence="1 2" key="1">
    <citation type="submission" date="2022-03" db="EMBL/GenBank/DDBJ databases">
        <title>Mucilaginibacter sp. isolated from the gut of Protaetia brevitarsis seulensis larvae.</title>
        <authorList>
            <person name="Won M."/>
            <person name="Kim S.-J."/>
            <person name="Kwon S.-W."/>
        </authorList>
    </citation>
    <scope>NUCLEOTIDE SEQUENCE [LARGE SCALE GENOMIC DNA]</scope>
    <source>
        <strain evidence="1 2">CFWR-12</strain>
    </source>
</reference>
<sequence length="90" mass="10095">MPFYIIERNFVEQLDPPIEAAPGINLINDEEDVRWVYSFLSVDRRRTYCLYEAASAEAIIAAAERAGMPYDVITEVDGRVMPTGVLAAVE</sequence>
<name>A0ABY4BX30_9MICO</name>
<dbReference type="RefSeq" id="WP_243554280.1">
    <property type="nucleotide sequence ID" value="NZ_CP094528.1"/>
</dbReference>
<dbReference type="Proteomes" id="UP000832097">
    <property type="component" value="Chromosome"/>
</dbReference>
<dbReference type="InterPro" id="IPR042557">
    <property type="entry name" value="SCO4226"/>
</dbReference>
<proteinExistence type="predicted"/>
<evidence type="ECO:0000313" key="1">
    <source>
        <dbReference type="EMBL" id="UOE43319.1"/>
    </source>
</evidence>
<keyword evidence="2" id="KW-1185">Reference proteome</keyword>
<evidence type="ECO:0000313" key="2">
    <source>
        <dbReference type="Proteomes" id="UP000832097"/>
    </source>
</evidence>
<dbReference type="EMBL" id="CP094528">
    <property type="protein sequence ID" value="UOE43319.1"/>
    <property type="molecule type" value="Genomic_DNA"/>
</dbReference>
<dbReference type="InterPro" id="IPR025336">
    <property type="entry name" value="SCO4226-like"/>
</dbReference>
<dbReference type="Pfam" id="PF14026">
    <property type="entry name" value="SCO4226-like"/>
    <property type="match status" value="1"/>
</dbReference>
<protein>
    <submittedName>
        <fullName evidence="1">DUF4242 domain-containing protein</fullName>
    </submittedName>
</protein>
<gene>
    <name evidence="1" type="ORF">MTO99_14155</name>
</gene>
<accession>A0ABY4BX30</accession>
<dbReference type="Gene3D" id="3.30.70.3090">
    <property type="entry name" value="ORF SCO4226, nickel-binding ferredoxin-like monomer"/>
    <property type="match status" value="1"/>
</dbReference>
<organism evidence="1 2">
    <name type="scientific">Agromyces larvae</name>
    <dbReference type="NCBI Taxonomy" id="2929802"/>
    <lineage>
        <taxon>Bacteria</taxon>
        <taxon>Bacillati</taxon>
        <taxon>Actinomycetota</taxon>
        <taxon>Actinomycetes</taxon>
        <taxon>Micrococcales</taxon>
        <taxon>Microbacteriaceae</taxon>
        <taxon>Agromyces</taxon>
    </lineage>
</organism>